<proteinExistence type="predicted"/>
<dbReference type="AlphaFoldDB" id="A0A653F2D3"/>
<sequence>MNSFTAEGMALPVGVDIGKETVITGRVFDDSGQPVSRAFVQLLDASDEFTAQVTASATGYFRFFAAPGCWTVRALSPTGNGQAAVAPTGPGIHQVDVKIVA</sequence>
<reference evidence="3" key="1">
    <citation type="submission" date="2019-05" db="EMBL/GenBank/DDBJ databases">
        <authorList>
            <person name="Naeem R."/>
            <person name="Antony C."/>
            <person name="Guan Q."/>
        </authorList>
    </citation>
    <scope>NUCLEOTIDE SEQUENCE</scope>
    <source>
        <strain evidence="3">2</strain>
    </source>
</reference>
<evidence type="ECO:0000313" key="3">
    <source>
        <dbReference type="EMBL" id="VTP03934.1"/>
    </source>
</evidence>
<keyword evidence="1" id="KW-1017">Isopeptide bond</keyword>
<gene>
    <name evidence="3" type="ORF">BIN_B_05316</name>
</gene>
<dbReference type="Pfam" id="PF07210">
    <property type="entry name" value="DUF1416"/>
    <property type="match status" value="1"/>
</dbReference>
<evidence type="ECO:0008006" key="4">
    <source>
        <dbReference type="Google" id="ProtNLM"/>
    </source>
</evidence>
<accession>A0A653F2D3</accession>
<evidence type="ECO:0000256" key="1">
    <source>
        <dbReference type="ARBA" id="ARBA00022499"/>
    </source>
</evidence>
<dbReference type="SUPFAM" id="SSF49464">
    <property type="entry name" value="Carboxypeptidase regulatory domain-like"/>
    <property type="match status" value="1"/>
</dbReference>
<dbReference type="Gene3D" id="2.60.40.1120">
    <property type="entry name" value="Carboxypeptidase-like, regulatory domain"/>
    <property type="match status" value="1"/>
</dbReference>
<protein>
    <recommendedName>
        <fullName evidence="4">DUF1416 domain-containing protein</fullName>
    </recommendedName>
</protein>
<dbReference type="EMBL" id="LR589178">
    <property type="protein sequence ID" value="VTP03934.1"/>
    <property type="molecule type" value="Genomic_DNA"/>
</dbReference>
<organism evidence="3">
    <name type="scientific">Mycobacterium riyadhense</name>
    <dbReference type="NCBI Taxonomy" id="486698"/>
    <lineage>
        <taxon>Bacteria</taxon>
        <taxon>Bacillati</taxon>
        <taxon>Actinomycetota</taxon>
        <taxon>Actinomycetes</taxon>
        <taxon>Mycobacteriales</taxon>
        <taxon>Mycobacteriaceae</taxon>
        <taxon>Mycobacterium</taxon>
    </lineage>
</organism>
<dbReference type="InterPro" id="IPR008969">
    <property type="entry name" value="CarboxyPept-like_regulatory"/>
</dbReference>
<dbReference type="InterPro" id="IPR010814">
    <property type="entry name" value="DUF1416"/>
</dbReference>
<evidence type="ECO:0000256" key="2">
    <source>
        <dbReference type="ARBA" id="ARBA00022843"/>
    </source>
</evidence>
<name>A0A653F2D3_9MYCO</name>
<keyword evidence="2" id="KW-0832">Ubl conjugation</keyword>